<protein>
    <recommendedName>
        <fullName evidence="5">Transmembrane protein</fullName>
    </recommendedName>
</protein>
<proteinExistence type="predicted"/>
<evidence type="ECO:0008006" key="5">
    <source>
        <dbReference type="Google" id="ProtNLM"/>
    </source>
</evidence>
<dbReference type="OrthoDB" id="5318452at2759"/>
<evidence type="ECO:0000256" key="2">
    <source>
        <dbReference type="SAM" id="Phobius"/>
    </source>
</evidence>
<feature type="transmembrane region" description="Helical" evidence="2">
    <location>
        <begin position="51"/>
        <end position="74"/>
    </location>
</feature>
<feature type="transmembrane region" description="Helical" evidence="2">
    <location>
        <begin position="20"/>
        <end position="39"/>
    </location>
</feature>
<dbReference type="InParanoid" id="A0A5J5ETQ3"/>
<feature type="compositionally biased region" description="Basic and acidic residues" evidence="1">
    <location>
        <begin position="218"/>
        <end position="229"/>
    </location>
</feature>
<feature type="compositionally biased region" description="Basic and acidic residues" evidence="1">
    <location>
        <begin position="88"/>
        <end position="102"/>
    </location>
</feature>
<organism evidence="3 4">
    <name type="scientific">Sphaerosporella brunnea</name>
    <dbReference type="NCBI Taxonomy" id="1250544"/>
    <lineage>
        <taxon>Eukaryota</taxon>
        <taxon>Fungi</taxon>
        <taxon>Dikarya</taxon>
        <taxon>Ascomycota</taxon>
        <taxon>Pezizomycotina</taxon>
        <taxon>Pezizomycetes</taxon>
        <taxon>Pezizales</taxon>
        <taxon>Pyronemataceae</taxon>
        <taxon>Sphaerosporella</taxon>
    </lineage>
</organism>
<keyword evidence="2" id="KW-1133">Transmembrane helix</keyword>
<evidence type="ECO:0000313" key="4">
    <source>
        <dbReference type="Proteomes" id="UP000326924"/>
    </source>
</evidence>
<name>A0A5J5ETQ3_9PEZI</name>
<comment type="caution">
    <text evidence="3">The sequence shown here is derived from an EMBL/GenBank/DDBJ whole genome shotgun (WGS) entry which is preliminary data.</text>
</comment>
<feature type="region of interest" description="Disordered" evidence="1">
    <location>
        <begin position="88"/>
        <end position="115"/>
    </location>
</feature>
<reference evidence="3 4" key="1">
    <citation type="submission" date="2019-09" db="EMBL/GenBank/DDBJ databases">
        <title>Draft genome of the ectomycorrhizal ascomycete Sphaerosporella brunnea.</title>
        <authorList>
            <consortium name="DOE Joint Genome Institute"/>
            <person name="Benucci G.M."/>
            <person name="Marozzi G."/>
            <person name="Antonielli L."/>
            <person name="Sanchez S."/>
            <person name="Marco P."/>
            <person name="Wang X."/>
            <person name="Falini L.B."/>
            <person name="Barry K."/>
            <person name="Haridas S."/>
            <person name="Lipzen A."/>
            <person name="Labutti K."/>
            <person name="Grigoriev I.V."/>
            <person name="Murat C."/>
            <person name="Martin F."/>
            <person name="Albertini E."/>
            <person name="Donnini D."/>
            <person name="Bonito G."/>
        </authorList>
    </citation>
    <scope>NUCLEOTIDE SEQUENCE [LARGE SCALE GENOMIC DNA]</scope>
    <source>
        <strain evidence="3 4">Sb_GMNB300</strain>
    </source>
</reference>
<dbReference type="AlphaFoldDB" id="A0A5J5ETQ3"/>
<evidence type="ECO:0000256" key="1">
    <source>
        <dbReference type="SAM" id="MobiDB-lite"/>
    </source>
</evidence>
<dbReference type="Proteomes" id="UP000326924">
    <property type="component" value="Unassembled WGS sequence"/>
</dbReference>
<keyword evidence="2" id="KW-0472">Membrane</keyword>
<dbReference type="EMBL" id="VXIS01000123">
    <property type="protein sequence ID" value="KAA8903033.1"/>
    <property type="molecule type" value="Genomic_DNA"/>
</dbReference>
<accession>A0A5J5ETQ3</accession>
<gene>
    <name evidence="3" type="ORF">FN846DRAFT_954659</name>
</gene>
<keyword evidence="4" id="KW-1185">Reference proteome</keyword>
<evidence type="ECO:0000313" key="3">
    <source>
        <dbReference type="EMBL" id="KAA8903033.1"/>
    </source>
</evidence>
<feature type="region of interest" description="Disordered" evidence="1">
    <location>
        <begin position="218"/>
        <end position="237"/>
    </location>
</feature>
<keyword evidence="2" id="KW-0812">Transmembrane</keyword>
<sequence length="237" mass="26532">MASPHNRKRLSCKREKNACYVILSLLFLFCGLIFGLSFLPKLQGTNTRVHLWVLSCSLFIITSTVVLFLVTFCTSCRLGCRRPKDLEGDAADDNEKLDDGAGKADSPSPSNTHQEAANLQQFHSTTIENDRPSLEIAPVDGSERGFALSPIDEESIDNGEEETDYQSNILTRGVASKLDSLDFPESPYSSEPTYPRPVVMPVRGIVLTEEEQLWEFERNWKPWNRKSDPAETDSIST</sequence>